<evidence type="ECO:0000256" key="11">
    <source>
        <dbReference type="ARBA" id="ARBA00022989"/>
    </source>
</evidence>
<keyword evidence="6 15" id="KW-0812">Transmembrane</keyword>
<accession>A0A1W0X3H8</accession>
<dbReference type="PROSITE" id="PS00107">
    <property type="entry name" value="PROTEIN_KINASE_ATP"/>
    <property type="match status" value="1"/>
</dbReference>
<keyword evidence="7 16" id="KW-0732">Signal</keyword>
<feature type="domain" description="GS" evidence="18">
    <location>
        <begin position="171"/>
        <end position="216"/>
    </location>
</feature>
<dbReference type="Gene3D" id="3.30.200.20">
    <property type="entry name" value="Phosphorylase Kinase, domain 1"/>
    <property type="match status" value="1"/>
</dbReference>
<dbReference type="GO" id="GO:0043235">
    <property type="term" value="C:receptor complex"/>
    <property type="evidence" value="ECO:0007669"/>
    <property type="project" value="TreeGrafter"/>
</dbReference>
<dbReference type="InterPro" id="IPR000333">
    <property type="entry name" value="TGFB_receptor"/>
</dbReference>
<dbReference type="InterPro" id="IPR003605">
    <property type="entry name" value="GS_dom"/>
</dbReference>
<dbReference type="Gene3D" id="2.10.60.10">
    <property type="entry name" value="CD59"/>
    <property type="match status" value="1"/>
</dbReference>
<evidence type="ECO:0000256" key="15">
    <source>
        <dbReference type="SAM" id="Phobius"/>
    </source>
</evidence>
<dbReference type="InterPro" id="IPR008271">
    <property type="entry name" value="Ser/Thr_kinase_AS"/>
</dbReference>
<dbReference type="PROSITE" id="PS51256">
    <property type="entry name" value="GS"/>
    <property type="match status" value="1"/>
</dbReference>
<keyword evidence="20" id="KW-1185">Reference proteome</keyword>
<dbReference type="OrthoDB" id="69842at2759"/>
<dbReference type="GO" id="GO:0005886">
    <property type="term" value="C:plasma membrane"/>
    <property type="evidence" value="ECO:0007669"/>
    <property type="project" value="TreeGrafter"/>
</dbReference>
<evidence type="ECO:0000256" key="14">
    <source>
        <dbReference type="PROSITE-ProRule" id="PRU10141"/>
    </source>
</evidence>
<keyword evidence="10 14" id="KW-0067">ATP-binding</keyword>
<evidence type="ECO:0000256" key="1">
    <source>
        <dbReference type="ARBA" id="ARBA00004479"/>
    </source>
</evidence>
<dbReference type="GO" id="GO:0071363">
    <property type="term" value="P:cellular response to growth factor stimulus"/>
    <property type="evidence" value="ECO:0007669"/>
    <property type="project" value="TreeGrafter"/>
</dbReference>
<dbReference type="PANTHER" id="PTHR23255">
    <property type="entry name" value="TRANSFORMING GROWTH FACTOR-BETA RECEPTOR TYPE I AND II"/>
    <property type="match status" value="1"/>
</dbReference>
<dbReference type="FunFam" id="1.10.510.10:FF:000304">
    <property type="entry name" value="Receptor protein serine/threonine kinase"/>
    <property type="match status" value="1"/>
</dbReference>
<dbReference type="SMART" id="SM00220">
    <property type="entry name" value="S_TKc"/>
    <property type="match status" value="1"/>
</dbReference>
<evidence type="ECO:0000256" key="3">
    <source>
        <dbReference type="ARBA" id="ARBA00012401"/>
    </source>
</evidence>
<dbReference type="EC" id="2.7.11.30" evidence="3"/>
<keyword evidence="13 19" id="KW-0675">Receptor</keyword>
<keyword evidence="8 14" id="KW-0547">Nucleotide-binding</keyword>
<dbReference type="EMBL" id="MTYJ01000020">
    <property type="protein sequence ID" value="OQV21960.1"/>
    <property type="molecule type" value="Genomic_DNA"/>
</dbReference>
<feature type="chain" id="PRO_5012980865" description="receptor protein serine/threonine kinase" evidence="16">
    <location>
        <begin position="26"/>
        <end position="517"/>
    </location>
</feature>
<feature type="signal peptide" evidence="16">
    <location>
        <begin position="1"/>
        <end position="25"/>
    </location>
</feature>
<dbReference type="InterPro" id="IPR017441">
    <property type="entry name" value="Protein_kinase_ATP_BS"/>
</dbReference>
<evidence type="ECO:0000313" key="19">
    <source>
        <dbReference type="EMBL" id="OQV21960.1"/>
    </source>
</evidence>
<dbReference type="InterPro" id="IPR000472">
    <property type="entry name" value="Activin_recp"/>
</dbReference>
<evidence type="ECO:0000256" key="7">
    <source>
        <dbReference type="ARBA" id="ARBA00022729"/>
    </source>
</evidence>
<dbReference type="Pfam" id="PF00069">
    <property type="entry name" value="Pkinase"/>
    <property type="match status" value="1"/>
</dbReference>
<dbReference type="GO" id="GO:0004675">
    <property type="term" value="F:transmembrane receptor protein serine/threonine kinase activity"/>
    <property type="evidence" value="ECO:0007669"/>
    <property type="project" value="UniProtKB-EC"/>
</dbReference>
<comment type="caution">
    <text evidence="19">The sequence shown here is derived from an EMBL/GenBank/DDBJ whole genome shotgun (WGS) entry which is preliminary data.</text>
</comment>
<dbReference type="CDD" id="cd23598">
    <property type="entry name" value="TFP_LU_ECD_Babo"/>
    <property type="match status" value="1"/>
</dbReference>
<dbReference type="SMART" id="SM00467">
    <property type="entry name" value="GS"/>
    <property type="match status" value="1"/>
</dbReference>
<dbReference type="PANTHER" id="PTHR23255:SF71">
    <property type="entry name" value="RECEPTOR PROTEIN SERINE_THREONINE KINASE"/>
    <property type="match status" value="1"/>
</dbReference>
<comment type="similarity">
    <text evidence="2">Belongs to the protein kinase superfamily. TKL Ser/Thr protein kinase family. TGFB receptor subfamily.</text>
</comment>
<evidence type="ECO:0000259" key="18">
    <source>
        <dbReference type="PROSITE" id="PS51256"/>
    </source>
</evidence>
<evidence type="ECO:0000256" key="10">
    <source>
        <dbReference type="ARBA" id="ARBA00022840"/>
    </source>
</evidence>
<evidence type="ECO:0000256" key="4">
    <source>
        <dbReference type="ARBA" id="ARBA00022527"/>
    </source>
</evidence>
<feature type="transmembrane region" description="Helical" evidence="15">
    <location>
        <begin position="136"/>
        <end position="160"/>
    </location>
</feature>
<evidence type="ECO:0000256" key="8">
    <source>
        <dbReference type="ARBA" id="ARBA00022741"/>
    </source>
</evidence>
<keyword evidence="4" id="KW-0723">Serine/threonine-protein kinase</keyword>
<dbReference type="CDD" id="cd14056">
    <property type="entry name" value="STKc_TGFbR_I"/>
    <property type="match status" value="1"/>
</dbReference>
<evidence type="ECO:0000313" key="20">
    <source>
        <dbReference type="Proteomes" id="UP000192578"/>
    </source>
</evidence>
<keyword evidence="5" id="KW-0808">Transferase</keyword>
<dbReference type="AlphaFoldDB" id="A0A1W0X3H8"/>
<dbReference type="GO" id="GO:0005524">
    <property type="term" value="F:ATP binding"/>
    <property type="evidence" value="ECO:0007669"/>
    <property type="project" value="UniProtKB-UniRule"/>
</dbReference>
<evidence type="ECO:0000256" key="16">
    <source>
        <dbReference type="SAM" id="SignalP"/>
    </source>
</evidence>
<evidence type="ECO:0000256" key="2">
    <source>
        <dbReference type="ARBA" id="ARBA00009605"/>
    </source>
</evidence>
<dbReference type="SUPFAM" id="SSF56112">
    <property type="entry name" value="Protein kinase-like (PK-like)"/>
    <property type="match status" value="1"/>
</dbReference>
<dbReference type="Gene3D" id="1.10.510.10">
    <property type="entry name" value="Transferase(Phosphotransferase) domain 1"/>
    <property type="match status" value="1"/>
</dbReference>
<keyword evidence="9" id="KW-0418">Kinase</keyword>
<feature type="binding site" evidence="14">
    <location>
        <position position="244"/>
    </location>
    <ligand>
        <name>ATP</name>
        <dbReference type="ChEBI" id="CHEBI:30616"/>
    </ligand>
</feature>
<dbReference type="InterPro" id="IPR045860">
    <property type="entry name" value="Snake_toxin-like_sf"/>
</dbReference>
<reference evidence="20" key="1">
    <citation type="submission" date="2017-01" db="EMBL/GenBank/DDBJ databases">
        <title>Comparative genomics of anhydrobiosis in the tardigrade Hypsibius dujardini.</title>
        <authorList>
            <person name="Yoshida Y."/>
            <person name="Koutsovoulos G."/>
            <person name="Laetsch D."/>
            <person name="Stevens L."/>
            <person name="Kumar S."/>
            <person name="Horikawa D."/>
            <person name="Ishino K."/>
            <person name="Komine S."/>
            <person name="Tomita M."/>
            <person name="Blaxter M."/>
            <person name="Arakawa K."/>
        </authorList>
    </citation>
    <scope>NUCLEOTIDE SEQUENCE [LARGE SCALE GENOMIC DNA]</scope>
    <source>
        <strain evidence="20">Z151</strain>
    </source>
</reference>
<dbReference type="Proteomes" id="UP000192578">
    <property type="component" value="Unassembled WGS sequence"/>
</dbReference>
<dbReference type="PROSITE" id="PS00108">
    <property type="entry name" value="PROTEIN_KINASE_ST"/>
    <property type="match status" value="1"/>
</dbReference>
<evidence type="ECO:0000256" key="9">
    <source>
        <dbReference type="ARBA" id="ARBA00022777"/>
    </source>
</evidence>
<keyword evidence="11 15" id="KW-1133">Transmembrane helix</keyword>
<keyword evidence="12 15" id="KW-0472">Membrane</keyword>
<feature type="domain" description="Protein kinase" evidence="17">
    <location>
        <begin position="217"/>
        <end position="509"/>
    </location>
</feature>
<dbReference type="InterPro" id="IPR000719">
    <property type="entry name" value="Prot_kinase_dom"/>
</dbReference>
<gene>
    <name evidence="19" type="ORF">BV898_04171</name>
</gene>
<dbReference type="Pfam" id="PF01064">
    <property type="entry name" value="Activin_recp"/>
    <property type="match status" value="1"/>
</dbReference>
<evidence type="ECO:0000259" key="17">
    <source>
        <dbReference type="PROSITE" id="PS50011"/>
    </source>
</evidence>
<evidence type="ECO:0000256" key="12">
    <source>
        <dbReference type="ARBA" id="ARBA00023136"/>
    </source>
</evidence>
<proteinExistence type="inferred from homology"/>
<organism evidence="19 20">
    <name type="scientific">Hypsibius exemplaris</name>
    <name type="common">Freshwater tardigrade</name>
    <dbReference type="NCBI Taxonomy" id="2072580"/>
    <lineage>
        <taxon>Eukaryota</taxon>
        <taxon>Metazoa</taxon>
        <taxon>Ecdysozoa</taxon>
        <taxon>Tardigrada</taxon>
        <taxon>Eutardigrada</taxon>
        <taxon>Parachela</taxon>
        <taxon>Hypsibioidea</taxon>
        <taxon>Hypsibiidae</taxon>
        <taxon>Hypsibius</taxon>
    </lineage>
</organism>
<dbReference type="Pfam" id="PF08515">
    <property type="entry name" value="TGF_beta_GS"/>
    <property type="match status" value="1"/>
</dbReference>
<evidence type="ECO:0000256" key="13">
    <source>
        <dbReference type="ARBA" id="ARBA00023170"/>
    </source>
</evidence>
<name>A0A1W0X3H8_HYPEX</name>
<evidence type="ECO:0000256" key="5">
    <source>
        <dbReference type="ARBA" id="ARBA00022679"/>
    </source>
</evidence>
<sequence>MALTSVLHYSLTSILVLSFFDLSTAIKAAGTAGLTCFCESCLNQTCFTDGVCITQLARQADGRIQQSHSCLAKHQLFPEENPLLCVPNLRHRETNALACCSDYNFCNRDANISLWDIPQIADATGVAVGGLQGLHLYLVIGVSVVVGLLVIGLISAVWYFRRRHELMLKSNSMKDEAVRLLEEARLENHLSLLGEYTTSGSGSGCPLLIQRTIARQVTLVNIIGKGRYGEVYLGRWHGENVAVKMFSTRDEDSWKREVEIYQTVMLRHENLLGFIAADNKDNGLTTQLWLITDYHELGSLFDFLTSTSIDVPAMLRLVFSLANGLAHLHMDILGTSDRSKPAIAHRDLKSKNVLVKRNGQCVIADLGLAVRYEGKTGILDIPANEKFGTIRYLAPEVLDGNLNLKNFESLKAVDIYALALVMWEICHRCQFYGSAEDFELPYAHDVPSEPDMGQMREAVCVQKKRPTLPNRWSSREPMITMTRLMRECWYSSSQARLTALRVRKTIATLMATADVKL</sequence>
<dbReference type="SUPFAM" id="SSF57302">
    <property type="entry name" value="Snake toxin-like"/>
    <property type="match status" value="1"/>
</dbReference>
<comment type="subcellular location">
    <subcellularLocation>
        <location evidence="1">Membrane</location>
        <topology evidence="1">Single-pass type I membrane protein</topology>
    </subcellularLocation>
</comment>
<dbReference type="InterPro" id="IPR011009">
    <property type="entry name" value="Kinase-like_dom_sf"/>
</dbReference>
<evidence type="ECO:0000256" key="6">
    <source>
        <dbReference type="ARBA" id="ARBA00022692"/>
    </source>
</evidence>
<dbReference type="PROSITE" id="PS50011">
    <property type="entry name" value="PROTEIN_KINASE_DOM"/>
    <property type="match status" value="1"/>
</dbReference>
<protein>
    <recommendedName>
        <fullName evidence="3">receptor protein serine/threonine kinase</fullName>
        <ecNumber evidence="3">2.7.11.30</ecNumber>
    </recommendedName>
</protein>